<evidence type="ECO:0000313" key="3">
    <source>
        <dbReference type="Proteomes" id="UP000482671"/>
    </source>
</evidence>
<keyword evidence="1" id="KW-0812">Transmembrane</keyword>
<comment type="caution">
    <text evidence="2">The sequence shown here is derived from an EMBL/GenBank/DDBJ whole genome shotgun (WGS) entry which is preliminary data.</text>
</comment>
<keyword evidence="1" id="KW-1133">Transmembrane helix</keyword>
<evidence type="ECO:0000256" key="1">
    <source>
        <dbReference type="SAM" id="Phobius"/>
    </source>
</evidence>
<dbReference type="Proteomes" id="UP000482671">
    <property type="component" value="Unassembled WGS sequence"/>
</dbReference>
<dbReference type="RefSeq" id="WP_155162325.1">
    <property type="nucleotide sequence ID" value="NZ_WKLI01000003.1"/>
</dbReference>
<reference evidence="2 3" key="1">
    <citation type="journal article" date="2019" name="Nat. Med.">
        <title>A library of human gut bacterial isolates paired with longitudinal multiomics data enables mechanistic microbiome research.</title>
        <authorList>
            <person name="Poyet M."/>
            <person name="Groussin M."/>
            <person name="Gibbons S.M."/>
            <person name="Avila-Pacheco J."/>
            <person name="Jiang X."/>
            <person name="Kearney S.M."/>
            <person name="Perrotta A.R."/>
            <person name="Berdy B."/>
            <person name="Zhao S."/>
            <person name="Lieberman T.D."/>
            <person name="Swanson P.K."/>
            <person name="Smith M."/>
            <person name="Roesemann S."/>
            <person name="Alexander J.E."/>
            <person name="Rich S.A."/>
            <person name="Livny J."/>
            <person name="Vlamakis H."/>
            <person name="Clish C."/>
            <person name="Bullock K."/>
            <person name="Deik A."/>
            <person name="Scott J."/>
            <person name="Pierce K.A."/>
            <person name="Xavier R.J."/>
            <person name="Alm E.J."/>
        </authorList>
    </citation>
    <scope>NUCLEOTIDE SEQUENCE [LARGE SCALE GENOMIC DNA]</scope>
    <source>
        <strain evidence="2 3">BIOML-A11</strain>
    </source>
</reference>
<evidence type="ECO:0000313" key="2">
    <source>
        <dbReference type="EMBL" id="MTV00941.1"/>
    </source>
</evidence>
<dbReference type="AlphaFoldDB" id="A0A9Q4RC70"/>
<dbReference type="EMBL" id="WNDD01000004">
    <property type="protein sequence ID" value="MTV00941.1"/>
    <property type="molecule type" value="Genomic_DNA"/>
</dbReference>
<sequence>MDRDKKLILLQQQIDRWIANEREQKYILMNAMDIATLFLTIGLDFDFAMIPPNDKTSILLDELKKHGFISKDTKLEHFRILFGIPLHKKNTPFEPIKWQKNKQLLRYFIYSIFTKETIWNSRYSIINLFADKHGERIRIPESDRNRLEQSKDYPILVELLKKLMNEGSHLSFFVKNVYFFLQKCAICWNLNPLKLLLFIIIHSFYLVSFVVSIFR</sequence>
<keyword evidence="1" id="KW-0472">Membrane</keyword>
<proteinExistence type="predicted"/>
<feature type="transmembrane region" description="Helical" evidence="1">
    <location>
        <begin position="195"/>
        <end position="214"/>
    </location>
</feature>
<name>A0A9Q4RC70_9BACT</name>
<protein>
    <submittedName>
        <fullName evidence="2">Uncharacterized protein</fullName>
    </submittedName>
</protein>
<gene>
    <name evidence="2" type="ORF">GME02_04535</name>
</gene>
<accession>A0A9Q4RC70</accession>
<organism evidence="2 3">
    <name type="scientific">Parabacteroides merdae</name>
    <dbReference type="NCBI Taxonomy" id="46503"/>
    <lineage>
        <taxon>Bacteria</taxon>
        <taxon>Pseudomonadati</taxon>
        <taxon>Bacteroidota</taxon>
        <taxon>Bacteroidia</taxon>
        <taxon>Bacteroidales</taxon>
        <taxon>Tannerellaceae</taxon>
        <taxon>Parabacteroides</taxon>
    </lineage>
</organism>